<sequence length="82" mass="9780">MPDHPHEYTLKRKQDPGRFVDAAARTIWECGYARHYLHRPRRTLIVGDYICWVWTRPEAPSHPFPTDTIFVNRAERHRGRVA</sequence>
<gene>
    <name evidence="1" type="ORF">AVDCRST_MAG01-01-1767</name>
</gene>
<name>A0A6J4PG43_9ACTN</name>
<evidence type="ECO:0000313" key="1">
    <source>
        <dbReference type="EMBL" id="CAA9413498.1"/>
    </source>
</evidence>
<dbReference type="EMBL" id="CADCUW010000263">
    <property type="protein sequence ID" value="CAA9413498.1"/>
    <property type="molecule type" value="Genomic_DNA"/>
</dbReference>
<reference evidence="1" key="1">
    <citation type="submission" date="2020-02" db="EMBL/GenBank/DDBJ databases">
        <authorList>
            <person name="Meier V. D."/>
        </authorList>
    </citation>
    <scope>NUCLEOTIDE SEQUENCE</scope>
    <source>
        <strain evidence="1">AVDCRST_MAG01</strain>
    </source>
</reference>
<accession>A0A6J4PG43</accession>
<organism evidence="1">
    <name type="scientific">uncultured Rubrobacteraceae bacterium</name>
    <dbReference type="NCBI Taxonomy" id="349277"/>
    <lineage>
        <taxon>Bacteria</taxon>
        <taxon>Bacillati</taxon>
        <taxon>Actinomycetota</taxon>
        <taxon>Rubrobacteria</taxon>
        <taxon>Rubrobacterales</taxon>
        <taxon>Rubrobacteraceae</taxon>
        <taxon>environmental samples</taxon>
    </lineage>
</organism>
<protein>
    <submittedName>
        <fullName evidence="1">Uncharacterized protein</fullName>
    </submittedName>
</protein>
<proteinExistence type="predicted"/>
<dbReference type="AlphaFoldDB" id="A0A6J4PG43"/>